<accession>A0AAN0XXM3</accession>
<evidence type="ECO:0000313" key="2">
    <source>
        <dbReference type="Proteomes" id="UP000092018"/>
    </source>
</evidence>
<protein>
    <submittedName>
        <fullName evidence="1">Uncharacterized protein</fullName>
    </submittedName>
</protein>
<dbReference type="EMBL" id="CP016178">
    <property type="protein sequence ID" value="ANO34530.1"/>
    <property type="molecule type" value="Genomic_DNA"/>
</dbReference>
<reference evidence="1 2" key="1">
    <citation type="submission" date="2016-06" db="EMBL/GenBank/DDBJ databases">
        <title>Adaptive Radiation by Waves of Gene Transfer Leads to Fine-Scale Resource Partitioning in Marine Microbes.</title>
        <authorList>
            <person name="Hehemann J.-H."/>
            <person name="Arevalo P."/>
            <person name="Datta M.S."/>
            <person name="Yu X."/>
            <person name="Corzett C."/>
            <person name="Henschel A."/>
            <person name="Preheim S.P."/>
            <person name="Timberlake S."/>
            <person name="Alm E.J."/>
            <person name="Polz M.F."/>
        </authorList>
    </citation>
    <scope>NUCLEOTIDE SEQUENCE [LARGE SCALE GENOMIC DNA]</scope>
    <source>
        <strain evidence="1 2">FF50</strain>
    </source>
</reference>
<dbReference type="AlphaFoldDB" id="A0AAN0XXM3"/>
<name>A0AAN0XXM3_9VIBR</name>
<evidence type="ECO:0000313" key="1">
    <source>
        <dbReference type="EMBL" id="ANO34530.1"/>
    </source>
</evidence>
<dbReference type="KEGG" id="vbr:A6E01_15120"/>
<organism evidence="1 2">
    <name type="scientific">Vibrio breoganii</name>
    <dbReference type="NCBI Taxonomy" id="553239"/>
    <lineage>
        <taxon>Bacteria</taxon>
        <taxon>Pseudomonadati</taxon>
        <taxon>Pseudomonadota</taxon>
        <taxon>Gammaproteobacteria</taxon>
        <taxon>Vibrionales</taxon>
        <taxon>Vibrionaceae</taxon>
        <taxon>Vibrio</taxon>
    </lineage>
</organism>
<proteinExistence type="predicted"/>
<dbReference type="Proteomes" id="UP000092018">
    <property type="component" value="Chromosome 2"/>
</dbReference>
<sequence length="99" mass="11110">MGPLFVFMGEGKLTDFSCKLQVRRASFNFDSCGLLWIFGSVAGEEISDQCAGPEKRSEMTEGCGEFAVRIYGSMELWRYGSEVLWSIAVVLECFYRGPK</sequence>
<gene>
    <name evidence="1" type="ORF">A6E01_15120</name>
</gene>